<dbReference type="OrthoDB" id="9812206at2"/>
<dbReference type="EC" id="2.5.1.3" evidence="10"/>
<dbReference type="FunFam" id="3.20.20.70:FF:000096">
    <property type="entry name" value="Thiamine-phosphate synthase"/>
    <property type="match status" value="1"/>
</dbReference>
<dbReference type="KEGG" id="cch:Cag_0816"/>
<feature type="binding site" evidence="10">
    <location>
        <position position="144"/>
    </location>
    <ligand>
        <name>4-amino-2-methyl-5-(diphosphooxymethyl)pyrimidine</name>
        <dbReference type="ChEBI" id="CHEBI:57841"/>
    </ligand>
</feature>
<dbReference type="eggNOG" id="COG0352">
    <property type="taxonomic scope" value="Bacteria"/>
</dbReference>
<protein>
    <recommendedName>
        <fullName evidence="10">Thiamine-phosphate synthase</fullName>
        <shortName evidence="10">TP synthase</shortName>
        <shortName evidence="10">TPS</shortName>
        <ecNumber evidence="10">2.5.1.3</ecNumber>
    </recommendedName>
    <alternativeName>
        <fullName evidence="10">Thiamine-phosphate pyrophosphorylase</fullName>
        <shortName evidence="10">TMP pyrophosphorylase</shortName>
        <shortName evidence="10">TMP-PPase</shortName>
    </alternativeName>
</protein>
<dbReference type="HOGENOM" id="CLU_018272_3_4_10"/>
<evidence type="ECO:0000256" key="3">
    <source>
        <dbReference type="ARBA" id="ARBA00022679"/>
    </source>
</evidence>
<dbReference type="GO" id="GO:0009228">
    <property type="term" value="P:thiamine biosynthetic process"/>
    <property type="evidence" value="ECO:0007669"/>
    <property type="project" value="UniProtKB-KW"/>
</dbReference>
<feature type="domain" description="Thiamine phosphate synthase/TenI" evidence="13">
    <location>
        <begin position="28"/>
        <end position="195"/>
    </location>
</feature>
<dbReference type="GO" id="GO:0009229">
    <property type="term" value="P:thiamine diphosphate biosynthetic process"/>
    <property type="evidence" value="ECO:0007669"/>
    <property type="project" value="UniProtKB-UniRule"/>
</dbReference>
<comment type="pathway">
    <text evidence="2 10 12">Cofactor biosynthesis; thiamine diphosphate biosynthesis; thiamine phosphate from 4-amino-2-methyl-5-diphosphomethylpyrimidine and 4-methyl-5-(2-phosphoethyl)-thiazole: step 1/1.</text>
</comment>
<evidence type="ECO:0000256" key="6">
    <source>
        <dbReference type="ARBA" id="ARBA00022977"/>
    </source>
</evidence>
<comment type="catalytic activity">
    <reaction evidence="9 10 11">
        <text>2-[(2R,5Z)-2-carboxy-4-methylthiazol-5(2H)-ylidene]ethyl phosphate + 4-amino-2-methyl-5-(diphosphooxymethyl)pyrimidine + 2 H(+) = thiamine phosphate + CO2 + diphosphate</text>
        <dbReference type="Rhea" id="RHEA:47844"/>
        <dbReference type="ChEBI" id="CHEBI:15378"/>
        <dbReference type="ChEBI" id="CHEBI:16526"/>
        <dbReference type="ChEBI" id="CHEBI:33019"/>
        <dbReference type="ChEBI" id="CHEBI:37575"/>
        <dbReference type="ChEBI" id="CHEBI:57841"/>
        <dbReference type="ChEBI" id="CHEBI:62899"/>
        <dbReference type="EC" id="2.5.1.3"/>
    </reaction>
</comment>
<comment type="catalytic activity">
    <reaction evidence="7 10 11">
        <text>4-methyl-5-(2-phosphooxyethyl)-thiazole + 4-amino-2-methyl-5-(diphosphooxymethyl)pyrimidine + H(+) = thiamine phosphate + diphosphate</text>
        <dbReference type="Rhea" id="RHEA:22328"/>
        <dbReference type="ChEBI" id="CHEBI:15378"/>
        <dbReference type="ChEBI" id="CHEBI:33019"/>
        <dbReference type="ChEBI" id="CHEBI:37575"/>
        <dbReference type="ChEBI" id="CHEBI:57841"/>
        <dbReference type="ChEBI" id="CHEBI:58296"/>
        <dbReference type="EC" id="2.5.1.3"/>
    </reaction>
</comment>
<feature type="binding site" evidence="10">
    <location>
        <position position="172"/>
    </location>
    <ligand>
        <name>2-[(2R,5Z)-2-carboxy-4-methylthiazol-5(2H)-ylidene]ethyl phosphate</name>
        <dbReference type="ChEBI" id="CHEBI:62899"/>
    </ligand>
</feature>
<dbReference type="STRING" id="340177.Cag_0816"/>
<reference evidence="14" key="1">
    <citation type="submission" date="2005-08" db="EMBL/GenBank/DDBJ databases">
        <title>Complete sequence of Chlorobium chlorochromatii CaD3.</title>
        <authorList>
            <person name="Copeland A."/>
            <person name="Lucas S."/>
            <person name="Lapidus A."/>
            <person name="Barry K."/>
            <person name="Detter J.C."/>
            <person name="Glavina T."/>
            <person name="Hammon N."/>
            <person name="Israni S."/>
            <person name="Pitluck S."/>
            <person name="Bryant D."/>
            <person name="Schmutz J."/>
            <person name="Larimer F."/>
            <person name="Land M."/>
            <person name="Kyrpides N."/>
            <person name="Ivanova N."/>
            <person name="Richardson P."/>
        </authorList>
    </citation>
    <scope>NUCLEOTIDE SEQUENCE [LARGE SCALE GENOMIC DNA]</scope>
    <source>
        <strain evidence="14">CaD3</strain>
    </source>
</reference>
<evidence type="ECO:0000256" key="9">
    <source>
        <dbReference type="ARBA" id="ARBA00047883"/>
    </source>
</evidence>
<feature type="binding site" evidence="10">
    <location>
        <position position="77"/>
    </location>
    <ligand>
        <name>Mg(2+)</name>
        <dbReference type="ChEBI" id="CHEBI:18420"/>
    </ligand>
</feature>
<evidence type="ECO:0000256" key="1">
    <source>
        <dbReference type="ARBA" id="ARBA00003814"/>
    </source>
</evidence>
<feature type="binding site" evidence="10">
    <location>
        <position position="115"/>
    </location>
    <ligand>
        <name>4-amino-2-methyl-5-(diphosphooxymethyl)pyrimidine</name>
        <dbReference type="ChEBI" id="CHEBI:57841"/>
    </ligand>
</feature>
<feature type="binding site" evidence="10">
    <location>
        <begin position="44"/>
        <end position="48"/>
    </location>
    <ligand>
        <name>4-amino-2-methyl-5-(diphosphooxymethyl)pyrimidine</name>
        <dbReference type="ChEBI" id="CHEBI:57841"/>
    </ligand>
</feature>
<dbReference type="PANTHER" id="PTHR20857:SF15">
    <property type="entry name" value="THIAMINE-PHOSPHATE SYNTHASE"/>
    <property type="match status" value="1"/>
</dbReference>
<dbReference type="GO" id="GO:0000287">
    <property type="term" value="F:magnesium ion binding"/>
    <property type="evidence" value="ECO:0007669"/>
    <property type="project" value="UniProtKB-UniRule"/>
</dbReference>
<dbReference type="UniPathway" id="UPA00060">
    <property type="reaction ID" value="UER00141"/>
</dbReference>
<comment type="function">
    <text evidence="1 10">Condenses 4-methyl-5-(beta-hydroxyethyl)thiazole monophosphate (THZ-P) and 2-methyl-4-amino-5-hydroxymethyl pyrimidine pyrophosphate (HMP-PP) to form thiamine monophosphate (TMP).</text>
</comment>
<feature type="binding site" evidence="10">
    <location>
        <position position="96"/>
    </location>
    <ligand>
        <name>Mg(2+)</name>
        <dbReference type="ChEBI" id="CHEBI:18420"/>
    </ligand>
</feature>
<keyword evidence="6 10" id="KW-0784">Thiamine biosynthesis</keyword>
<evidence type="ECO:0000256" key="4">
    <source>
        <dbReference type="ARBA" id="ARBA00022723"/>
    </source>
</evidence>
<dbReference type="HAMAP" id="MF_00097">
    <property type="entry name" value="TMP_synthase"/>
    <property type="match status" value="1"/>
</dbReference>
<dbReference type="InterPro" id="IPR022998">
    <property type="entry name" value="ThiamineP_synth_TenI"/>
</dbReference>
<dbReference type="SUPFAM" id="SSF51391">
    <property type="entry name" value="Thiamin phosphate synthase"/>
    <property type="match status" value="1"/>
</dbReference>
<evidence type="ECO:0000256" key="11">
    <source>
        <dbReference type="RuleBase" id="RU003826"/>
    </source>
</evidence>
<evidence type="ECO:0000256" key="8">
    <source>
        <dbReference type="ARBA" id="ARBA00047851"/>
    </source>
</evidence>
<keyword evidence="4 10" id="KW-0479">Metal-binding</keyword>
<proteinExistence type="inferred from homology"/>
<evidence type="ECO:0000259" key="13">
    <source>
        <dbReference type="Pfam" id="PF02581"/>
    </source>
</evidence>
<dbReference type="Gene3D" id="3.20.20.70">
    <property type="entry name" value="Aldolase class I"/>
    <property type="match status" value="1"/>
</dbReference>
<sequence length="217" mass="22254">MINPILPPLRHIPTSPFLCALTDATLPPLPFVKAVLAGGATMIQLRVKEATTRELIAWGVEIRTLCHAAGACFIVNDRVDVALACGADGVHLGQQDMPCSLARKLFGKDMLIGVSASTVAEALQAEQDGADYIGFGHIYPTNSKEKPHSPVGLSTLQQVAKAISLPIVAIGGISGENASAVIAAGASGIAVIAALSKVENPTVAATKLCAAMQGVAL</sequence>
<feature type="binding site" evidence="10">
    <location>
        <begin position="141"/>
        <end position="143"/>
    </location>
    <ligand>
        <name>2-[(2R,5Z)-2-carboxy-4-methylthiazol-5(2H)-ylidene]ethyl phosphate</name>
        <dbReference type="ChEBI" id="CHEBI:62899"/>
    </ligand>
</feature>
<keyword evidence="5 10" id="KW-0460">Magnesium</keyword>
<accession>Q3ASE3</accession>
<dbReference type="GO" id="GO:0005737">
    <property type="term" value="C:cytoplasm"/>
    <property type="evidence" value="ECO:0007669"/>
    <property type="project" value="TreeGrafter"/>
</dbReference>
<dbReference type="InterPro" id="IPR036206">
    <property type="entry name" value="ThiamineP_synth_sf"/>
</dbReference>
<dbReference type="InterPro" id="IPR034291">
    <property type="entry name" value="TMP_synthase"/>
</dbReference>
<dbReference type="PANTHER" id="PTHR20857">
    <property type="entry name" value="THIAMINE-PHOSPHATE PYROPHOSPHORYLASE"/>
    <property type="match status" value="1"/>
</dbReference>
<dbReference type="EMBL" id="CP000108">
    <property type="protein sequence ID" value="ABB28082.1"/>
    <property type="molecule type" value="Genomic_DNA"/>
</dbReference>
<organism evidence="14">
    <name type="scientific">Chlorobium chlorochromatii (strain CaD3)</name>
    <dbReference type="NCBI Taxonomy" id="340177"/>
    <lineage>
        <taxon>Bacteria</taxon>
        <taxon>Pseudomonadati</taxon>
        <taxon>Chlorobiota</taxon>
        <taxon>Chlorobiia</taxon>
        <taxon>Chlorobiales</taxon>
        <taxon>Chlorobiaceae</taxon>
        <taxon>Chlorobium/Pelodictyon group</taxon>
        <taxon>Chlorobium</taxon>
    </lineage>
</organism>
<evidence type="ECO:0000256" key="2">
    <source>
        <dbReference type="ARBA" id="ARBA00005165"/>
    </source>
</evidence>
<evidence type="ECO:0000313" key="14">
    <source>
        <dbReference type="EMBL" id="ABB28082.1"/>
    </source>
</evidence>
<comment type="similarity">
    <text evidence="10 11">Belongs to the thiamine-phosphate synthase family.</text>
</comment>
<evidence type="ECO:0000256" key="5">
    <source>
        <dbReference type="ARBA" id="ARBA00022842"/>
    </source>
</evidence>
<evidence type="ECO:0000256" key="10">
    <source>
        <dbReference type="HAMAP-Rule" id="MF_00097"/>
    </source>
</evidence>
<dbReference type="CDD" id="cd00564">
    <property type="entry name" value="TMP_TenI"/>
    <property type="match status" value="1"/>
</dbReference>
<gene>
    <name evidence="10" type="primary">thiE</name>
    <name evidence="14" type="ordered locus">Cag_0816</name>
</gene>
<evidence type="ECO:0000256" key="7">
    <source>
        <dbReference type="ARBA" id="ARBA00047334"/>
    </source>
</evidence>
<comment type="caution">
    <text evidence="10">Lacks conserved residue(s) required for the propagation of feature annotation.</text>
</comment>
<name>Q3ASE3_CHLCH</name>
<evidence type="ECO:0000256" key="12">
    <source>
        <dbReference type="RuleBase" id="RU004253"/>
    </source>
</evidence>
<keyword evidence="3 10" id="KW-0808">Transferase</keyword>
<dbReference type="NCBIfam" id="TIGR00693">
    <property type="entry name" value="thiE"/>
    <property type="match status" value="1"/>
</dbReference>
<dbReference type="InterPro" id="IPR013785">
    <property type="entry name" value="Aldolase_TIM"/>
</dbReference>
<comment type="catalytic activity">
    <reaction evidence="8 10 11">
        <text>2-(2-carboxy-4-methylthiazol-5-yl)ethyl phosphate + 4-amino-2-methyl-5-(diphosphooxymethyl)pyrimidine + 2 H(+) = thiamine phosphate + CO2 + diphosphate</text>
        <dbReference type="Rhea" id="RHEA:47848"/>
        <dbReference type="ChEBI" id="CHEBI:15378"/>
        <dbReference type="ChEBI" id="CHEBI:16526"/>
        <dbReference type="ChEBI" id="CHEBI:33019"/>
        <dbReference type="ChEBI" id="CHEBI:37575"/>
        <dbReference type="ChEBI" id="CHEBI:57841"/>
        <dbReference type="ChEBI" id="CHEBI:62890"/>
        <dbReference type="EC" id="2.5.1.3"/>
    </reaction>
</comment>
<comment type="cofactor">
    <cofactor evidence="10">
        <name>Mg(2+)</name>
        <dbReference type="ChEBI" id="CHEBI:18420"/>
    </cofactor>
    <text evidence="10">Binds 1 Mg(2+) ion per subunit.</text>
</comment>
<dbReference type="Pfam" id="PF02581">
    <property type="entry name" value="TMP-TENI"/>
    <property type="match status" value="1"/>
</dbReference>
<feature type="binding site" evidence="10">
    <location>
        <position position="76"/>
    </location>
    <ligand>
        <name>4-amino-2-methyl-5-(diphosphooxymethyl)pyrimidine</name>
        <dbReference type="ChEBI" id="CHEBI:57841"/>
    </ligand>
</feature>
<dbReference type="AlphaFoldDB" id="Q3ASE3"/>
<dbReference type="GO" id="GO:0004789">
    <property type="term" value="F:thiamine-phosphate diphosphorylase activity"/>
    <property type="evidence" value="ECO:0007669"/>
    <property type="project" value="UniProtKB-UniRule"/>
</dbReference>